<comment type="catalytic activity">
    <reaction evidence="12 14">
        <text>ATP + H2O + phospholipidSide 1 = ADP + phosphate + phospholipidSide 2.</text>
        <dbReference type="EC" id="7.6.2.1"/>
    </reaction>
</comment>
<dbReference type="Pfam" id="PF00702">
    <property type="entry name" value="Hydrolase"/>
    <property type="match status" value="1"/>
</dbReference>
<dbReference type="SUPFAM" id="SSF81653">
    <property type="entry name" value="Calcium ATPase, transduction domain A"/>
    <property type="match status" value="1"/>
</dbReference>
<dbReference type="Pfam" id="PF16212">
    <property type="entry name" value="PhoLip_ATPase_C"/>
    <property type="match status" value="1"/>
</dbReference>
<dbReference type="InterPro" id="IPR023299">
    <property type="entry name" value="ATPase_P-typ_cyto_dom_N"/>
</dbReference>
<feature type="transmembrane region" description="Helical" evidence="14">
    <location>
        <begin position="426"/>
        <end position="447"/>
    </location>
</feature>
<gene>
    <name evidence="19" type="ORF">PG991_013292</name>
</gene>
<dbReference type="InterPro" id="IPR036412">
    <property type="entry name" value="HAD-like_sf"/>
</dbReference>
<dbReference type="Pfam" id="PF00122">
    <property type="entry name" value="E1-E2_ATPase"/>
    <property type="match status" value="1"/>
</dbReference>
<dbReference type="SUPFAM" id="SSF81665">
    <property type="entry name" value="Calcium ATPase, transmembrane domain M"/>
    <property type="match status" value="1"/>
</dbReference>
<keyword evidence="9 14" id="KW-1278">Translocase</keyword>
<evidence type="ECO:0000256" key="7">
    <source>
        <dbReference type="ARBA" id="ARBA00022840"/>
    </source>
</evidence>
<dbReference type="InterPro" id="IPR001757">
    <property type="entry name" value="P_typ_ATPase"/>
</dbReference>
<dbReference type="InterPro" id="IPR023214">
    <property type="entry name" value="HAD_sf"/>
</dbReference>
<dbReference type="SUPFAM" id="SSF81660">
    <property type="entry name" value="Metal cation-transporting ATPase, ATP-binding domain N"/>
    <property type="match status" value="1"/>
</dbReference>
<dbReference type="SFLD" id="SFLDG00002">
    <property type="entry name" value="C1.7:_P-type_atpase_like"/>
    <property type="match status" value="1"/>
</dbReference>
<name>A0ABR1R5K2_9PEZI</name>
<dbReference type="InterPro" id="IPR008250">
    <property type="entry name" value="ATPase_P-typ_transduc_dom_A_sf"/>
</dbReference>
<keyword evidence="10 14" id="KW-1133">Transmembrane helix</keyword>
<dbReference type="PANTHER" id="PTHR24092:SF174">
    <property type="entry name" value="PHOSPHOLIPID-TRANSPORTING ATPASE DNF3-RELATED"/>
    <property type="match status" value="1"/>
</dbReference>
<keyword evidence="8 14" id="KW-0460">Magnesium</keyword>
<dbReference type="InterPro" id="IPR032630">
    <property type="entry name" value="P_typ_ATPase_c"/>
</dbReference>
<evidence type="ECO:0000256" key="6">
    <source>
        <dbReference type="ARBA" id="ARBA00022741"/>
    </source>
</evidence>
<keyword evidence="5" id="KW-0479">Metal-binding</keyword>
<evidence type="ECO:0000256" key="14">
    <source>
        <dbReference type="RuleBase" id="RU362033"/>
    </source>
</evidence>
<dbReference type="InterPro" id="IPR006539">
    <property type="entry name" value="P-type_ATPase_IV"/>
</dbReference>
<keyword evidence="4 14" id="KW-0812">Transmembrane</keyword>
<feature type="domain" description="P-type ATPase N-terminal" evidence="17">
    <location>
        <begin position="125"/>
        <end position="181"/>
    </location>
</feature>
<dbReference type="SUPFAM" id="SSF56784">
    <property type="entry name" value="HAD-like"/>
    <property type="match status" value="1"/>
</dbReference>
<feature type="region of interest" description="Disordered" evidence="15">
    <location>
        <begin position="1"/>
        <end position="29"/>
    </location>
</feature>
<feature type="transmembrane region" description="Helical" evidence="14">
    <location>
        <begin position="1142"/>
        <end position="1162"/>
    </location>
</feature>
<evidence type="ECO:0000256" key="10">
    <source>
        <dbReference type="ARBA" id="ARBA00022989"/>
    </source>
</evidence>
<dbReference type="Proteomes" id="UP001396898">
    <property type="component" value="Unassembled WGS sequence"/>
</dbReference>
<evidence type="ECO:0000256" key="15">
    <source>
        <dbReference type="SAM" id="MobiDB-lite"/>
    </source>
</evidence>
<evidence type="ECO:0000256" key="11">
    <source>
        <dbReference type="ARBA" id="ARBA00023136"/>
    </source>
</evidence>
<feature type="transmembrane region" description="Helical" evidence="14">
    <location>
        <begin position="467"/>
        <end position="491"/>
    </location>
</feature>
<evidence type="ECO:0000259" key="18">
    <source>
        <dbReference type="Pfam" id="PF16212"/>
    </source>
</evidence>
<dbReference type="NCBIfam" id="TIGR01652">
    <property type="entry name" value="ATPase-Plipid"/>
    <property type="match status" value="2"/>
</dbReference>
<dbReference type="InterPro" id="IPR018303">
    <property type="entry name" value="ATPase_P-typ_P_site"/>
</dbReference>
<dbReference type="EMBL" id="JAQQWI010000018">
    <property type="protein sequence ID" value="KAK8001070.1"/>
    <property type="molecule type" value="Genomic_DNA"/>
</dbReference>
<evidence type="ECO:0000259" key="17">
    <source>
        <dbReference type="Pfam" id="PF16209"/>
    </source>
</evidence>
<accession>A0ABR1R5K2</accession>
<dbReference type="Gene3D" id="2.70.150.10">
    <property type="entry name" value="Calcium-transporting ATPase, cytoplasmic transduction domain A"/>
    <property type="match status" value="1"/>
</dbReference>
<evidence type="ECO:0000259" key="16">
    <source>
        <dbReference type="Pfam" id="PF00122"/>
    </source>
</evidence>
<evidence type="ECO:0000256" key="2">
    <source>
        <dbReference type="ARBA" id="ARBA00004308"/>
    </source>
</evidence>
<feature type="transmembrane region" description="Helical" evidence="14">
    <location>
        <begin position="1337"/>
        <end position="1357"/>
    </location>
</feature>
<evidence type="ECO:0000313" key="19">
    <source>
        <dbReference type="EMBL" id="KAK8001070.1"/>
    </source>
</evidence>
<feature type="region of interest" description="Disordered" evidence="15">
    <location>
        <begin position="579"/>
        <end position="605"/>
    </location>
</feature>
<dbReference type="Pfam" id="PF16209">
    <property type="entry name" value="PhoLip_ATPase_N"/>
    <property type="match status" value="1"/>
</dbReference>
<comment type="subcellular location">
    <subcellularLocation>
        <location evidence="2">Endomembrane system</location>
    </subcellularLocation>
    <subcellularLocation>
        <location evidence="1 14">Membrane</location>
        <topology evidence="1 14">Multi-pass membrane protein</topology>
    </subcellularLocation>
</comment>
<keyword evidence="11 14" id="KW-0472">Membrane</keyword>
<dbReference type="InterPro" id="IPR059000">
    <property type="entry name" value="ATPase_P-type_domA"/>
</dbReference>
<sequence>MASAPTEPGSLRGQQHHVGGHDDGFHDLSPIASHTVTRESKVKFAADDDDMRMRLGDYRKWVRDQAHRAKKPKARLDDAFNKFYDRWVMQFLLRQFPLPPSADGRHIPVTFGDVRTTPLMDERRGAPYISNVIRSSRYNIWSFIPKQLYFQLSKMANFYFLVIGVLALIPGFSSTGKWTQIGPLSAFISLSMGIEGYDDYLRFKSDKIENQKEVKVLHPTADLAGSGCAKRSRVADFLAKFRPRSRGAGGTDSSVAEAGGSSQEKLADVWSKTQWQNLRVGDVIYLEKDDDIPADMILLQASGPDGVAYIETMALDGETNLKSKKACPLLAKRCATPDDIRTCNAVVVAEDPNADLYNFQGRVVVGEEATPLTQNEIVYRGSTLRNTSSAIGLVVNTGEECKIRINVHDYLHAKAPAMQKNLNSMVLFLVLVVVMIAIGLTIGHILWKHEFLEKAWYLRKTNPRVDQIIGTYIIMFSTLIPLSLIISMEIVKIGQWYFMQDVEMYDPETDTPMEAHTTTILENLGQVSYVFSDKTGTLTENNMRFRKITVAGSAWFHDMDLKANGKGKANLEVNDTALVEQPSPQSPTSLKPSGWDPKSLPNTARPDLTTEDLIRYIHEKPDTPFSRKARQFILCIALCHTCLPERTEDGRLEFQAASPDELALVKAAQDLGLVLIDRPTGSIVLVHTTPGGGQITETYQALDVIEFSSQRKRMSIVVRMPDGKICIICKGADSAIIPRLKQSRLAMKKAADVDRKVSMRKSMEAEKALQRKSTQIGDSRASSHFPRNSATLSRHQSTMRRSFGMARASLDKSGAAVTGEVETWLTERELEESGPSSQHRALYQSPRHSTALSPISPTVPEDPLDGMVDEAVAANEAAVFERCFQHMDVFASEGLRTLLFAYRFMDEADYLAWRKTYQEASTSLVNRNERMEAAGELIEHDFTLAGATAIEDKLQAGVPDTIDKLRRANIKVWMLTGDKRETAITIAHSARICKPFSEISIIDATAEDWESHMTTTLTDVCRGMIAHSVVVVDGHTLGVIDGNEAWKCIFYDLVVRADSVICCRASPAQKANLVKRIRDLVPKSLTLAIGDGANDIPMIQASHVGVGISGREGLQAARTADFAIAQFRFLQRLLFVHGRWNYLRTAQFILVTFWKELVFYLAQAAYQRSTGYSGTSLYESTSLTVFNTLFTSLAVILPGILEKDLKAETLLAVPELYIYCQRGKAFNLRKFFKCIVIGGIEAMIIYFSVWAVAATLVQGDNHVFAFGNAVFTIGVVFINIKLLFLDVHHKTIIIIGALFITVGGWFVYNLLYSARAPDGLRDKMVRNGFIHVFGPQLWWWASVGLGLTAVIGLELVLKAVARVYFPTDAEQWQEIEKAGNVKQVLKQHAAERGEAAAGVAELDLPQSRDGMKGGGRGTTSISVRPSIDWARV</sequence>
<feature type="transmembrane region" description="Helical" evidence="14">
    <location>
        <begin position="1231"/>
        <end position="1257"/>
    </location>
</feature>
<comment type="similarity">
    <text evidence="3 14">Belongs to the cation transport ATPase (P-type) (TC 3.A.3) family. Type IV subfamily.</text>
</comment>
<feature type="compositionally biased region" description="Polar residues" evidence="15">
    <location>
        <begin position="582"/>
        <end position="591"/>
    </location>
</feature>
<dbReference type="Pfam" id="PF13246">
    <property type="entry name" value="Cation_ATPase"/>
    <property type="match status" value="1"/>
</dbReference>
<dbReference type="InterPro" id="IPR023298">
    <property type="entry name" value="ATPase_P-typ_TM_dom_sf"/>
</dbReference>
<feature type="transmembrane region" description="Helical" evidence="14">
    <location>
        <begin position="1263"/>
        <end position="1284"/>
    </location>
</feature>
<keyword evidence="7 14" id="KW-0067">ATP-binding</keyword>
<dbReference type="PRINTS" id="PR00119">
    <property type="entry name" value="CATATPASE"/>
</dbReference>
<evidence type="ECO:0000256" key="12">
    <source>
        <dbReference type="ARBA" id="ARBA00034036"/>
    </source>
</evidence>
<dbReference type="Gene3D" id="3.40.1110.10">
    <property type="entry name" value="Calcium-transporting ATPase, cytoplasmic domain N"/>
    <property type="match status" value="1"/>
</dbReference>
<feature type="region of interest" description="Disordered" evidence="15">
    <location>
        <begin position="765"/>
        <end position="797"/>
    </location>
</feature>
<evidence type="ECO:0000256" key="5">
    <source>
        <dbReference type="ARBA" id="ARBA00022723"/>
    </source>
</evidence>
<dbReference type="InterPro" id="IPR032631">
    <property type="entry name" value="P-type_ATPase_N"/>
</dbReference>
<dbReference type="SFLD" id="SFLDF00027">
    <property type="entry name" value="p-type_atpase"/>
    <property type="match status" value="1"/>
</dbReference>
<dbReference type="PROSITE" id="PS00154">
    <property type="entry name" value="ATPASE_E1_E2"/>
    <property type="match status" value="1"/>
</dbReference>
<dbReference type="EC" id="7.6.2.1" evidence="14"/>
<evidence type="ECO:0000256" key="1">
    <source>
        <dbReference type="ARBA" id="ARBA00004141"/>
    </source>
</evidence>
<evidence type="ECO:0000256" key="9">
    <source>
        <dbReference type="ARBA" id="ARBA00022967"/>
    </source>
</evidence>
<dbReference type="SFLD" id="SFLDS00003">
    <property type="entry name" value="Haloacid_Dehalogenase"/>
    <property type="match status" value="1"/>
</dbReference>
<feature type="domain" description="P-type ATPase C-terminal" evidence="18">
    <location>
        <begin position="1117"/>
        <end position="1367"/>
    </location>
</feature>
<dbReference type="InterPro" id="IPR044492">
    <property type="entry name" value="P_typ_ATPase_HD_dom"/>
</dbReference>
<evidence type="ECO:0000313" key="20">
    <source>
        <dbReference type="Proteomes" id="UP001396898"/>
    </source>
</evidence>
<keyword evidence="6 14" id="KW-0547">Nucleotide-binding</keyword>
<dbReference type="PANTHER" id="PTHR24092">
    <property type="entry name" value="PROBABLE PHOSPHOLIPID-TRANSPORTING ATPASE"/>
    <property type="match status" value="1"/>
</dbReference>
<feature type="compositionally biased region" description="Polar residues" evidence="15">
    <location>
        <begin position="846"/>
        <end position="856"/>
    </location>
</feature>
<evidence type="ECO:0000256" key="8">
    <source>
        <dbReference type="ARBA" id="ARBA00022842"/>
    </source>
</evidence>
<protein>
    <recommendedName>
        <fullName evidence="14">Phospholipid-transporting ATPase</fullName>
        <ecNumber evidence="14">7.6.2.1</ecNumber>
    </recommendedName>
</protein>
<evidence type="ECO:0000256" key="3">
    <source>
        <dbReference type="ARBA" id="ARBA00008109"/>
    </source>
</evidence>
<feature type="domain" description="P-type ATPase A" evidence="16">
    <location>
        <begin position="268"/>
        <end position="401"/>
    </location>
</feature>
<comment type="caution">
    <text evidence="19">The sequence shown here is derived from an EMBL/GenBank/DDBJ whole genome shotgun (WGS) entry which is preliminary data.</text>
</comment>
<feature type="compositionally biased region" description="Polar residues" evidence="15">
    <location>
        <begin position="771"/>
        <end position="797"/>
    </location>
</feature>
<feature type="transmembrane region" description="Helical" evidence="14">
    <location>
        <begin position="1291"/>
        <end position="1311"/>
    </location>
</feature>
<proteinExistence type="inferred from homology"/>
<reference evidence="19 20" key="1">
    <citation type="submission" date="2023-01" db="EMBL/GenBank/DDBJ databases">
        <title>Analysis of 21 Apiospora genomes using comparative genomics revels a genus with tremendous synthesis potential of carbohydrate active enzymes and secondary metabolites.</title>
        <authorList>
            <person name="Sorensen T."/>
        </authorList>
    </citation>
    <scope>NUCLEOTIDE SEQUENCE [LARGE SCALE GENOMIC DNA]</scope>
    <source>
        <strain evidence="19 20">CBS 20057</strain>
    </source>
</reference>
<organism evidence="19 20">
    <name type="scientific">Apiospora marii</name>
    <dbReference type="NCBI Taxonomy" id="335849"/>
    <lineage>
        <taxon>Eukaryota</taxon>
        <taxon>Fungi</taxon>
        <taxon>Dikarya</taxon>
        <taxon>Ascomycota</taxon>
        <taxon>Pezizomycotina</taxon>
        <taxon>Sordariomycetes</taxon>
        <taxon>Xylariomycetidae</taxon>
        <taxon>Amphisphaeriales</taxon>
        <taxon>Apiosporaceae</taxon>
        <taxon>Apiospora</taxon>
    </lineage>
</organism>
<comment type="catalytic activity">
    <reaction evidence="13">
        <text>a 1,2-diacyl-sn-glycero-3-phosphoethanolamine(out) + ATP + H2O = a 1,2-diacyl-sn-glycero-3-phosphoethanolamine(in) + ADP + phosphate + H(+)</text>
        <dbReference type="Rhea" id="RHEA:66132"/>
        <dbReference type="ChEBI" id="CHEBI:15377"/>
        <dbReference type="ChEBI" id="CHEBI:15378"/>
        <dbReference type="ChEBI" id="CHEBI:30616"/>
        <dbReference type="ChEBI" id="CHEBI:43474"/>
        <dbReference type="ChEBI" id="CHEBI:64612"/>
        <dbReference type="ChEBI" id="CHEBI:456216"/>
    </reaction>
    <physiologicalReaction direction="left-to-right" evidence="13">
        <dbReference type="Rhea" id="RHEA:66133"/>
    </physiologicalReaction>
</comment>
<dbReference type="NCBIfam" id="TIGR01494">
    <property type="entry name" value="ATPase_P-type"/>
    <property type="match status" value="1"/>
</dbReference>
<evidence type="ECO:0000256" key="13">
    <source>
        <dbReference type="ARBA" id="ARBA00049128"/>
    </source>
</evidence>
<feature type="region of interest" description="Disordered" evidence="15">
    <location>
        <begin position="827"/>
        <end position="857"/>
    </location>
</feature>
<feature type="region of interest" description="Disordered" evidence="15">
    <location>
        <begin position="1407"/>
        <end position="1432"/>
    </location>
</feature>
<keyword evidence="20" id="KW-1185">Reference proteome</keyword>
<dbReference type="Gene3D" id="3.40.50.1000">
    <property type="entry name" value="HAD superfamily/HAD-like"/>
    <property type="match status" value="1"/>
</dbReference>
<evidence type="ECO:0000256" key="4">
    <source>
        <dbReference type="ARBA" id="ARBA00022692"/>
    </source>
</evidence>